<gene>
    <name evidence="5" type="ORF">FB463_001372</name>
    <name evidence="4" type="ORF">FFA01_17360</name>
</gene>
<feature type="region of interest" description="Disordered" evidence="2">
    <location>
        <begin position="57"/>
        <end position="83"/>
    </location>
</feature>
<dbReference type="PROSITE" id="PS51109">
    <property type="entry name" value="G5"/>
    <property type="match status" value="1"/>
</dbReference>
<evidence type="ECO:0000313" key="7">
    <source>
        <dbReference type="Proteomes" id="UP000522688"/>
    </source>
</evidence>
<comment type="caution">
    <text evidence="5">The sequence shown here is derived from an EMBL/GenBank/DDBJ whole genome shotgun (WGS) entry which is preliminary data.</text>
</comment>
<feature type="compositionally biased region" description="Low complexity" evidence="2">
    <location>
        <begin position="61"/>
        <end position="76"/>
    </location>
</feature>
<evidence type="ECO:0000256" key="1">
    <source>
        <dbReference type="ARBA" id="ARBA00022729"/>
    </source>
</evidence>
<dbReference type="EMBL" id="BJUV01000015">
    <property type="protein sequence ID" value="GEK83427.1"/>
    <property type="molecule type" value="Genomic_DNA"/>
</dbReference>
<organism evidence="5 7">
    <name type="scientific">Frigoribacterium faeni</name>
    <dbReference type="NCBI Taxonomy" id="145483"/>
    <lineage>
        <taxon>Bacteria</taxon>
        <taxon>Bacillati</taxon>
        <taxon>Actinomycetota</taxon>
        <taxon>Actinomycetes</taxon>
        <taxon>Micrococcales</taxon>
        <taxon>Microbacteriaceae</taxon>
        <taxon>Frigoribacterium</taxon>
    </lineage>
</organism>
<evidence type="ECO:0000256" key="2">
    <source>
        <dbReference type="SAM" id="MobiDB-lite"/>
    </source>
</evidence>
<evidence type="ECO:0000313" key="4">
    <source>
        <dbReference type="EMBL" id="GEK83427.1"/>
    </source>
</evidence>
<proteinExistence type="predicted"/>
<sequence>MKRWWHGLTNKGRVLVAVGFTGAMLVVGVPLNVAAVGLADSLPDTSTAAGVAHVDGATTEAASPRATATPKAAPTPTARPTPTPVVTVERVDVSEAVAFDSISVDDPTMDVGSSSITVAGRAGTLVRSWDVTYTDGVESARELAGESVTVPPVQQVTNVGSKAPYVAPAPVAAPAPAPVAGGSGCDTNYSGACVPIASDVDCAGGSGNGPAYTEGPVTVVGSDVYDLDRDGDGIACDK</sequence>
<keyword evidence="1" id="KW-0732">Signal</keyword>
<accession>A0A7W3JHW9</accession>
<dbReference type="Gene3D" id="2.20.230.10">
    <property type="entry name" value="Resuscitation-promoting factor rpfb"/>
    <property type="match status" value="1"/>
</dbReference>
<feature type="domain" description="G5" evidence="3">
    <location>
        <begin position="83"/>
        <end position="163"/>
    </location>
</feature>
<protein>
    <recommendedName>
        <fullName evidence="3">G5 domain-containing protein</fullName>
    </recommendedName>
</protein>
<dbReference type="RefSeq" id="WP_182501129.1">
    <property type="nucleotide sequence ID" value="NZ_BAAAHR010000002.1"/>
</dbReference>
<dbReference type="AlphaFoldDB" id="A0A7W3JHW9"/>
<reference evidence="4 6" key="1">
    <citation type="submission" date="2019-07" db="EMBL/GenBank/DDBJ databases">
        <title>Whole genome shotgun sequence of Frigoribacterium faeni NBRC 103066.</title>
        <authorList>
            <person name="Hosoyama A."/>
            <person name="Uohara A."/>
            <person name="Ohji S."/>
            <person name="Ichikawa N."/>
        </authorList>
    </citation>
    <scope>NUCLEOTIDE SEQUENCE [LARGE SCALE GENOMIC DNA]</scope>
    <source>
        <strain evidence="4 6">NBRC 103066</strain>
    </source>
</reference>
<name>A0A7W3JHW9_9MICO</name>
<keyword evidence="6" id="KW-1185">Reference proteome</keyword>
<evidence type="ECO:0000313" key="6">
    <source>
        <dbReference type="Proteomes" id="UP000321154"/>
    </source>
</evidence>
<dbReference type="EMBL" id="JACGWW010000002">
    <property type="protein sequence ID" value="MBA8813123.1"/>
    <property type="molecule type" value="Genomic_DNA"/>
</dbReference>
<dbReference type="Proteomes" id="UP000522688">
    <property type="component" value="Unassembled WGS sequence"/>
</dbReference>
<evidence type="ECO:0000259" key="3">
    <source>
        <dbReference type="PROSITE" id="PS51109"/>
    </source>
</evidence>
<dbReference type="InterPro" id="IPR011098">
    <property type="entry name" value="G5_dom"/>
</dbReference>
<evidence type="ECO:0000313" key="5">
    <source>
        <dbReference type="EMBL" id="MBA8813123.1"/>
    </source>
</evidence>
<dbReference type="SMART" id="SM01208">
    <property type="entry name" value="G5"/>
    <property type="match status" value="1"/>
</dbReference>
<dbReference type="Proteomes" id="UP000321154">
    <property type="component" value="Unassembled WGS sequence"/>
</dbReference>
<dbReference type="Pfam" id="PF07501">
    <property type="entry name" value="G5"/>
    <property type="match status" value="1"/>
</dbReference>
<reference evidence="5 7" key="2">
    <citation type="submission" date="2020-07" db="EMBL/GenBank/DDBJ databases">
        <title>Sequencing the genomes of 1000 actinobacteria strains.</title>
        <authorList>
            <person name="Klenk H.-P."/>
        </authorList>
    </citation>
    <scope>NUCLEOTIDE SEQUENCE [LARGE SCALE GENOMIC DNA]</scope>
    <source>
        <strain evidence="5 7">DSM 10309</strain>
    </source>
</reference>